<dbReference type="Proteomes" id="UP000688947">
    <property type="component" value="Unassembled WGS sequence"/>
</dbReference>
<protein>
    <submittedName>
        <fullName evidence="1">Uncharacterized protein</fullName>
    </submittedName>
</protein>
<accession>A0A8T1U370</accession>
<dbReference type="PANTHER" id="PTHR40866">
    <property type="entry name" value="BED-TYPE DOMAIN-CONTAINING PROTEIN"/>
    <property type="match status" value="1"/>
</dbReference>
<dbReference type="AlphaFoldDB" id="A0A8T1U370"/>
<dbReference type="PANTHER" id="PTHR40866:SF1">
    <property type="entry name" value="BED-TYPE DOMAIN-CONTAINING PROTEIN"/>
    <property type="match status" value="1"/>
</dbReference>
<evidence type="ECO:0000313" key="2">
    <source>
        <dbReference type="Proteomes" id="UP000688947"/>
    </source>
</evidence>
<gene>
    <name evidence="1" type="ORF">JG687_00013615</name>
</gene>
<reference evidence="1" key="1">
    <citation type="submission" date="2021-01" db="EMBL/GenBank/DDBJ databases">
        <title>Phytophthora aleatoria, a newly-described species from Pinus radiata is distinct from Phytophthora cactorum isolates based on comparative genomics.</title>
        <authorList>
            <person name="Mcdougal R."/>
            <person name="Panda P."/>
            <person name="Williams N."/>
            <person name="Studholme D.J."/>
        </authorList>
    </citation>
    <scope>NUCLEOTIDE SEQUENCE</scope>
    <source>
        <strain evidence="1">NZFS 3830</strain>
    </source>
</reference>
<proteinExistence type="predicted"/>
<organism evidence="1 2">
    <name type="scientific">Phytophthora cactorum</name>
    <dbReference type="NCBI Taxonomy" id="29920"/>
    <lineage>
        <taxon>Eukaryota</taxon>
        <taxon>Sar</taxon>
        <taxon>Stramenopiles</taxon>
        <taxon>Oomycota</taxon>
        <taxon>Peronosporomycetes</taxon>
        <taxon>Peronosporales</taxon>
        <taxon>Peronosporaceae</taxon>
        <taxon>Phytophthora</taxon>
    </lineage>
</organism>
<evidence type="ECO:0000313" key="1">
    <source>
        <dbReference type="EMBL" id="KAG6951435.1"/>
    </source>
</evidence>
<dbReference type="OrthoDB" id="110256at2759"/>
<name>A0A8T1U370_9STRA</name>
<sequence>MEEGDLTTRSHCALIKKIIELFDQAESQLAFLIGDNFATNRAVATLLNVSLIGCASYRLNLAVSGFLEYHAGTVDAVSVLMQALRTVNNGATLRTTHRCLHCD</sequence>
<comment type="caution">
    <text evidence="1">The sequence shown here is derived from an EMBL/GenBank/DDBJ whole genome shotgun (WGS) entry which is preliminary data.</text>
</comment>
<dbReference type="EMBL" id="JAENGZ010001015">
    <property type="protein sequence ID" value="KAG6951435.1"/>
    <property type="molecule type" value="Genomic_DNA"/>
</dbReference>